<dbReference type="RefSeq" id="WP_219238352.1">
    <property type="nucleotide sequence ID" value="NZ_JAHWZX010000008.1"/>
</dbReference>
<comment type="similarity">
    <text evidence="1">Belongs to the TonB-dependent receptor family.</text>
</comment>
<dbReference type="InterPro" id="IPR012910">
    <property type="entry name" value="Plug_dom"/>
</dbReference>
<evidence type="ECO:0000259" key="4">
    <source>
        <dbReference type="Pfam" id="PF00593"/>
    </source>
</evidence>
<gene>
    <name evidence="6" type="ORF">KY084_10220</name>
</gene>
<dbReference type="Pfam" id="PF07715">
    <property type="entry name" value="Plug"/>
    <property type="match status" value="1"/>
</dbReference>
<dbReference type="PANTHER" id="PTHR40980:SF3">
    <property type="entry name" value="TONB-DEPENDENT RECEPTOR-LIKE BETA-BARREL DOMAIN-CONTAINING PROTEIN"/>
    <property type="match status" value="1"/>
</dbReference>
<dbReference type="PANTHER" id="PTHR40980">
    <property type="entry name" value="PLUG DOMAIN-CONTAINING PROTEIN"/>
    <property type="match status" value="1"/>
</dbReference>
<evidence type="ECO:0000313" key="7">
    <source>
        <dbReference type="Proteomes" id="UP001197214"/>
    </source>
</evidence>
<keyword evidence="1" id="KW-0472">Membrane</keyword>
<feature type="domain" description="TonB-dependent receptor-like beta-barrel" evidence="4">
    <location>
        <begin position="454"/>
        <end position="920"/>
    </location>
</feature>
<feature type="domain" description="TonB-dependent receptor plug" evidence="5">
    <location>
        <begin position="79"/>
        <end position="170"/>
    </location>
</feature>
<reference evidence="6 7" key="1">
    <citation type="submission" date="2021-07" db="EMBL/GenBank/DDBJ databases">
        <title>Stakelama flava sp. nov., a novel endophytic bacterium isolated from branch of Kandelia candel.</title>
        <authorList>
            <person name="Tuo L."/>
        </authorList>
    </citation>
    <scope>NUCLEOTIDE SEQUENCE [LARGE SCALE GENOMIC DNA]</scope>
    <source>
        <strain evidence="6 7">CBK3Z-3</strain>
    </source>
</reference>
<sequence length="960" mass="104896">MLNKAMILCSASLFAVAIAGPARAQDTNQDNQAPARQNDRTSDDSQNDTSTQPAAQAPVAQDIVVTGVRASLSKSVEIKRDSTQIVDSVVATDIGKLPDNNVVEALQRLSGVQVTDRGGGETSTLSIRGLTDPLTTWNGRDVFTGSGRSFSLQDIPASLLSRVDVYKTRAADQIPTGLAGQIDVITRRPLDFDGLAVSAVARGIYDESAETFNPNLNATISDHWETGIGDIGVMVSGSYSRTKYRDMSVTAGALVPFATENPPEGSPYTPLERIFPGSDTWQAGTKAGLPYEPGSTLDINGVETPYYLSRDAVFSSDLHGKRERPSVNAALQWAPDENQTYTAEFMWTGFRQSTFNNLMFSYVDWWGDLGDDPGSTFTLYDGTNIIKSRTVGSVYGFNSSDYTKSKTDTFVYALNGQWKVNDGGTITADLSYQDSKYSTDFFAMRTFRTADSITADFNAGGGVASYHFGDDSLLTDPNQWTIGELYDNSNTNSGKAYTLKVDGVQEVDGGFFKSFQAGIRYDDRKASAATRSSDAGILGLPLTALGEEALYTNSDFFNGRADVPTSWVVPNGSWLYKNADTIRQLYLDTLDTTNGIAVSSDQQMINVFNIDEITMAAYFQANAQINIFGRPLKLQAGARYVDVDTDVRFTDQYTLETTSASATTAKMLPSFTARYDITPNLLIRFNYGQTLRRPAFADLNPNYTLTGDLTEVGYGTGSRGNPDLQPTESTNYDLSLEWYFAPDSMVYGTLFRRDVEGLVVTTTALETVNGTGLNTNVFNVSRPTNSSNGVLKGIEAGFVVFPDLPGLLNGLGAQGSLTVLDSSQNVPFDVDMNTGEVLSEVKTDFFGVSDFSYNITGVYQHGPLSLRLAYVWRSKFLYSNEAALFANPIGIWRKPESSLDFQLTYDITPHLGFTLDAVNLTKQTQQNYYKFEDAGGPEMFNLGTTIIPRTFAIGVRYRYD</sequence>
<feature type="chain" id="PRO_5045050111" evidence="3">
    <location>
        <begin position="25"/>
        <end position="960"/>
    </location>
</feature>
<protein>
    <submittedName>
        <fullName evidence="6">TonB-dependent receptor</fullName>
    </submittedName>
</protein>
<dbReference type="EMBL" id="JAHWZX010000008">
    <property type="protein sequence ID" value="MBW4331246.1"/>
    <property type="molecule type" value="Genomic_DNA"/>
</dbReference>
<evidence type="ECO:0000313" key="6">
    <source>
        <dbReference type="EMBL" id="MBW4331246.1"/>
    </source>
</evidence>
<keyword evidence="6" id="KW-0675">Receptor</keyword>
<accession>A0ABS6XPA7</accession>
<keyword evidence="7" id="KW-1185">Reference proteome</keyword>
<keyword evidence="1" id="KW-0798">TonB box</keyword>
<dbReference type="NCBIfam" id="TIGR01782">
    <property type="entry name" value="TonB-Xanth-Caul"/>
    <property type="match status" value="1"/>
</dbReference>
<feature type="compositionally biased region" description="Polar residues" evidence="2">
    <location>
        <begin position="25"/>
        <end position="35"/>
    </location>
</feature>
<organism evidence="6 7">
    <name type="scientific">Stakelama flava</name>
    <dbReference type="NCBI Taxonomy" id="2860338"/>
    <lineage>
        <taxon>Bacteria</taxon>
        <taxon>Pseudomonadati</taxon>
        <taxon>Pseudomonadota</taxon>
        <taxon>Alphaproteobacteria</taxon>
        <taxon>Sphingomonadales</taxon>
        <taxon>Sphingomonadaceae</taxon>
        <taxon>Stakelama</taxon>
    </lineage>
</organism>
<comment type="subcellular location">
    <subcellularLocation>
        <location evidence="1">Cell outer membrane</location>
    </subcellularLocation>
</comment>
<dbReference type="InterPro" id="IPR010104">
    <property type="entry name" value="TonB_rcpt_bac"/>
</dbReference>
<comment type="caution">
    <text evidence="6">The sequence shown here is derived from an EMBL/GenBank/DDBJ whole genome shotgun (WGS) entry which is preliminary data.</text>
</comment>
<dbReference type="InterPro" id="IPR000531">
    <property type="entry name" value="Beta-barrel_TonB"/>
</dbReference>
<dbReference type="Proteomes" id="UP001197214">
    <property type="component" value="Unassembled WGS sequence"/>
</dbReference>
<evidence type="ECO:0000259" key="5">
    <source>
        <dbReference type="Pfam" id="PF07715"/>
    </source>
</evidence>
<feature type="signal peptide" evidence="3">
    <location>
        <begin position="1"/>
        <end position="24"/>
    </location>
</feature>
<keyword evidence="3" id="KW-0732">Signal</keyword>
<feature type="region of interest" description="Disordered" evidence="2">
    <location>
        <begin position="23"/>
        <end position="58"/>
    </location>
</feature>
<name>A0ABS6XPA7_9SPHN</name>
<evidence type="ECO:0000256" key="2">
    <source>
        <dbReference type="SAM" id="MobiDB-lite"/>
    </source>
</evidence>
<dbReference type="Pfam" id="PF00593">
    <property type="entry name" value="TonB_dep_Rec_b-barrel"/>
    <property type="match status" value="1"/>
</dbReference>
<evidence type="ECO:0000256" key="3">
    <source>
        <dbReference type="SAM" id="SignalP"/>
    </source>
</evidence>
<evidence type="ECO:0000256" key="1">
    <source>
        <dbReference type="RuleBase" id="RU003357"/>
    </source>
</evidence>
<proteinExistence type="inferred from homology"/>